<gene>
    <name evidence="1" type="ORF">SPELUC_LOCUS11967</name>
</gene>
<organism evidence="1 2">
    <name type="scientific">Cetraspora pellucida</name>
    <dbReference type="NCBI Taxonomy" id="1433469"/>
    <lineage>
        <taxon>Eukaryota</taxon>
        <taxon>Fungi</taxon>
        <taxon>Fungi incertae sedis</taxon>
        <taxon>Mucoromycota</taxon>
        <taxon>Glomeromycotina</taxon>
        <taxon>Glomeromycetes</taxon>
        <taxon>Diversisporales</taxon>
        <taxon>Gigasporaceae</taxon>
        <taxon>Cetraspora</taxon>
    </lineage>
</organism>
<dbReference type="EMBL" id="CAJVPW010026800">
    <property type="protein sequence ID" value="CAG8713585.1"/>
    <property type="molecule type" value="Genomic_DNA"/>
</dbReference>
<comment type="caution">
    <text evidence="1">The sequence shown here is derived from an EMBL/GenBank/DDBJ whole genome shotgun (WGS) entry which is preliminary data.</text>
</comment>
<sequence>HDEESATEILKGLHYLAPILNNYFKVISFMLKKNIEKSEATLILYESFALSNEEQVRALKNYYNVLMFSDIAISMDSEQKLEICDGYCFAKVLLLIHLIFKNTSMFNLALVRWYDFKHSNIPSKFYKFECPYLQLTSIYNIILIESINNIVHIVPQFD</sequence>
<evidence type="ECO:0000313" key="2">
    <source>
        <dbReference type="Proteomes" id="UP000789366"/>
    </source>
</evidence>
<evidence type="ECO:0000313" key="1">
    <source>
        <dbReference type="EMBL" id="CAG8713585.1"/>
    </source>
</evidence>
<proteinExistence type="predicted"/>
<reference evidence="1" key="1">
    <citation type="submission" date="2021-06" db="EMBL/GenBank/DDBJ databases">
        <authorList>
            <person name="Kallberg Y."/>
            <person name="Tangrot J."/>
            <person name="Rosling A."/>
        </authorList>
    </citation>
    <scope>NUCLEOTIDE SEQUENCE</scope>
    <source>
        <strain evidence="1">28 12/20/2015</strain>
    </source>
</reference>
<feature type="non-terminal residue" evidence="1">
    <location>
        <position position="158"/>
    </location>
</feature>
<accession>A0ACA9PJN6</accession>
<protein>
    <submittedName>
        <fullName evidence="1">15018_t:CDS:1</fullName>
    </submittedName>
</protein>
<name>A0ACA9PJN6_9GLOM</name>
<dbReference type="Proteomes" id="UP000789366">
    <property type="component" value="Unassembled WGS sequence"/>
</dbReference>
<keyword evidence="2" id="KW-1185">Reference proteome</keyword>
<feature type="non-terminal residue" evidence="1">
    <location>
        <position position="1"/>
    </location>
</feature>